<dbReference type="AlphaFoldDB" id="A0A939GCZ3"/>
<dbReference type="Gene3D" id="3.90.550.10">
    <property type="entry name" value="Spore Coat Polysaccharide Biosynthesis Protein SpsA, Chain A"/>
    <property type="match status" value="1"/>
</dbReference>
<keyword evidence="8" id="KW-1185">Reference proteome</keyword>
<evidence type="ECO:0000313" key="7">
    <source>
        <dbReference type="EMBL" id="MBO0936679.1"/>
    </source>
</evidence>
<gene>
    <name evidence="7" type="ORF">J2I47_09000</name>
</gene>
<dbReference type="NCBIfam" id="TIGR04283">
    <property type="entry name" value="glyco_like_mftF"/>
    <property type="match status" value="1"/>
</dbReference>
<reference evidence="7" key="1">
    <citation type="submission" date="2021-03" db="EMBL/GenBank/DDBJ databases">
        <title>Fibrella sp. HMF5335 genome sequencing and assembly.</title>
        <authorList>
            <person name="Kang H."/>
            <person name="Kim H."/>
            <person name="Bae S."/>
            <person name="Joh K."/>
        </authorList>
    </citation>
    <scope>NUCLEOTIDE SEQUENCE</scope>
    <source>
        <strain evidence="7">HMF5335</strain>
    </source>
</reference>
<dbReference type="Pfam" id="PF00535">
    <property type="entry name" value="Glycos_transf_2"/>
    <property type="match status" value="1"/>
</dbReference>
<keyword evidence="4" id="KW-0808">Transferase</keyword>
<comment type="caution">
    <text evidence="7">The sequence shown here is derived from an EMBL/GenBank/DDBJ whole genome shotgun (WGS) entry which is preliminary data.</text>
</comment>
<dbReference type="EMBL" id="JAFMYV010000003">
    <property type="protein sequence ID" value="MBO0936679.1"/>
    <property type="molecule type" value="Genomic_DNA"/>
</dbReference>
<keyword evidence="2" id="KW-1003">Cell membrane</keyword>
<keyword evidence="3" id="KW-0328">Glycosyltransferase</keyword>
<dbReference type="SUPFAM" id="SSF53448">
    <property type="entry name" value="Nucleotide-diphospho-sugar transferases"/>
    <property type="match status" value="1"/>
</dbReference>
<evidence type="ECO:0000256" key="4">
    <source>
        <dbReference type="ARBA" id="ARBA00022679"/>
    </source>
</evidence>
<dbReference type="InterPro" id="IPR001173">
    <property type="entry name" value="Glyco_trans_2-like"/>
</dbReference>
<sequence>MRISVIIPTRNEATTIAQVVADARAFGGEHVAEVIVVDGGSTDDTVAIARRAEATVLNSPQSGRAAQMNMGARHATGDILYFVHADVRLHPDFVVDIHNALVNGYSAGRYRFRFDADLPWLLRLNSYATRFGGAASRGGDQTLFMKRSLFKQLNGFDERYVIMEDFDMIRRIEAISAPFVIIPKNVIVSARKYQRNGWLRVQLANLLAVMLFSCHVQPIHIARTYKRLLR</sequence>
<evidence type="ECO:0000256" key="1">
    <source>
        <dbReference type="ARBA" id="ARBA00004236"/>
    </source>
</evidence>
<dbReference type="PANTHER" id="PTHR43646">
    <property type="entry name" value="GLYCOSYLTRANSFERASE"/>
    <property type="match status" value="1"/>
</dbReference>
<accession>A0A939GCZ3</accession>
<dbReference type="InterPro" id="IPR026461">
    <property type="entry name" value="Trfase_2_rSAM/seldom_assoc"/>
</dbReference>
<dbReference type="RefSeq" id="WP_207364226.1">
    <property type="nucleotide sequence ID" value="NZ_JAFMYV010000003.1"/>
</dbReference>
<evidence type="ECO:0000256" key="3">
    <source>
        <dbReference type="ARBA" id="ARBA00022676"/>
    </source>
</evidence>
<dbReference type="GO" id="GO:0005886">
    <property type="term" value="C:plasma membrane"/>
    <property type="evidence" value="ECO:0007669"/>
    <property type="project" value="UniProtKB-SubCell"/>
</dbReference>
<evidence type="ECO:0000256" key="5">
    <source>
        <dbReference type="ARBA" id="ARBA00023136"/>
    </source>
</evidence>
<dbReference type="GO" id="GO:0016757">
    <property type="term" value="F:glycosyltransferase activity"/>
    <property type="evidence" value="ECO:0007669"/>
    <property type="project" value="UniProtKB-KW"/>
</dbReference>
<organism evidence="7 8">
    <name type="scientific">Fibrella rubiginis</name>
    <dbReference type="NCBI Taxonomy" id="2817060"/>
    <lineage>
        <taxon>Bacteria</taxon>
        <taxon>Pseudomonadati</taxon>
        <taxon>Bacteroidota</taxon>
        <taxon>Cytophagia</taxon>
        <taxon>Cytophagales</taxon>
        <taxon>Spirosomataceae</taxon>
        <taxon>Fibrella</taxon>
    </lineage>
</organism>
<feature type="domain" description="Glycosyltransferase 2-like" evidence="6">
    <location>
        <begin position="4"/>
        <end position="126"/>
    </location>
</feature>
<protein>
    <submittedName>
        <fullName evidence="7">TIGR04283 family arsenosugar biosynthesis glycosyltransferase</fullName>
    </submittedName>
</protein>
<dbReference type="PANTHER" id="PTHR43646:SF2">
    <property type="entry name" value="GLYCOSYLTRANSFERASE 2-LIKE DOMAIN-CONTAINING PROTEIN"/>
    <property type="match status" value="1"/>
</dbReference>
<name>A0A939GCZ3_9BACT</name>
<evidence type="ECO:0000256" key="2">
    <source>
        <dbReference type="ARBA" id="ARBA00022475"/>
    </source>
</evidence>
<evidence type="ECO:0000313" key="8">
    <source>
        <dbReference type="Proteomes" id="UP000664034"/>
    </source>
</evidence>
<evidence type="ECO:0000259" key="6">
    <source>
        <dbReference type="Pfam" id="PF00535"/>
    </source>
</evidence>
<comment type="subcellular location">
    <subcellularLocation>
        <location evidence="1">Cell membrane</location>
    </subcellularLocation>
</comment>
<dbReference type="InterPro" id="IPR029044">
    <property type="entry name" value="Nucleotide-diphossugar_trans"/>
</dbReference>
<dbReference type="Proteomes" id="UP000664034">
    <property type="component" value="Unassembled WGS sequence"/>
</dbReference>
<proteinExistence type="predicted"/>
<keyword evidence="5" id="KW-0472">Membrane</keyword>
<dbReference type="CDD" id="cd02522">
    <property type="entry name" value="GT_2_like_a"/>
    <property type="match status" value="1"/>
</dbReference>